<evidence type="ECO:0000256" key="3">
    <source>
        <dbReference type="SAM" id="MobiDB-lite"/>
    </source>
</evidence>
<dbReference type="RefSeq" id="WP_208258539.1">
    <property type="nucleotide sequence ID" value="NZ_JAGEOJ010000011.1"/>
</dbReference>
<organism evidence="5 6">
    <name type="scientific">Actinomadura barringtoniae</name>
    <dbReference type="NCBI Taxonomy" id="1427535"/>
    <lineage>
        <taxon>Bacteria</taxon>
        <taxon>Bacillati</taxon>
        <taxon>Actinomycetota</taxon>
        <taxon>Actinomycetes</taxon>
        <taxon>Streptosporangiales</taxon>
        <taxon>Thermomonosporaceae</taxon>
        <taxon>Actinomadura</taxon>
    </lineage>
</organism>
<proteinExistence type="predicted"/>
<protein>
    <submittedName>
        <fullName evidence="5">GNAT family N-acetyltransferase</fullName>
    </submittedName>
</protein>
<dbReference type="CDD" id="cd04301">
    <property type="entry name" value="NAT_SF"/>
    <property type="match status" value="1"/>
</dbReference>
<dbReference type="SUPFAM" id="SSF55729">
    <property type="entry name" value="Acyl-CoA N-acyltransferases (Nat)"/>
    <property type="match status" value="1"/>
</dbReference>
<dbReference type="InterPro" id="IPR000182">
    <property type="entry name" value="GNAT_dom"/>
</dbReference>
<dbReference type="Gene3D" id="3.40.630.30">
    <property type="match status" value="1"/>
</dbReference>
<gene>
    <name evidence="5" type="ORF">J4573_26325</name>
</gene>
<dbReference type="Pfam" id="PF00583">
    <property type="entry name" value="Acetyltransf_1"/>
    <property type="match status" value="1"/>
</dbReference>
<evidence type="ECO:0000259" key="4">
    <source>
        <dbReference type="PROSITE" id="PS51186"/>
    </source>
</evidence>
<keyword evidence="6" id="KW-1185">Reference proteome</keyword>
<dbReference type="Proteomes" id="UP000669179">
    <property type="component" value="Unassembled WGS sequence"/>
</dbReference>
<reference evidence="5" key="1">
    <citation type="submission" date="2021-03" db="EMBL/GenBank/DDBJ databases">
        <authorList>
            <person name="Kanchanasin P."/>
            <person name="Saeng-In P."/>
            <person name="Phongsopitanun W."/>
            <person name="Yuki M."/>
            <person name="Kudo T."/>
            <person name="Ohkuma M."/>
            <person name="Tanasupawat S."/>
        </authorList>
    </citation>
    <scope>NUCLEOTIDE SEQUENCE</scope>
    <source>
        <strain evidence="5">GKU 128</strain>
    </source>
</reference>
<evidence type="ECO:0000256" key="2">
    <source>
        <dbReference type="ARBA" id="ARBA00023315"/>
    </source>
</evidence>
<name>A0A939PEA5_9ACTN</name>
<dbReference type="AlphaFoldDB" id="A0A939PEA5"/>
<dbReference type="InterPro" id="IPR016181">
    <property type="entry name" value="Acyl_CoA_acyltransferase"/>
</dbReference>
<evidence type="ECO:0000256" key="1">
    <source>
        <dbReference type="ARBA" id="ARBA00022679"/>
    </source>
</evidence>
<dbReference type="GO" id="GO:0016747">
    <property type="term" value="F:acyltransferase activity, transferring groups other than amino-acyl groups"/>
    <property type="evidence" value="ECO:0007669"/>
    <property type="project" value="InterPro"/>
</dbReference>
<feature type="region of interest" description="Disordered" evidence="3">
    <location>
        <begin position="33"/>
        <end position="58"/>
    </location>
</feature>
<accession>A0A939PEA5</accession>
<keyword evidence="1" id="KW-0808">Transferase</keyword>
<dbReference type="PROSITE" id="PS51186">
    <property type="entry name" value="GNAT"/>
    <property type="match status" value="1"/>
</dbReference>
<feature type="compositionally biased region" description="Basic and acidic residues" evidence="3">
    <location>
        <begin position="33"/>
        <end position="55"/>
    </location>
</feature>
<keyword evidence="2" id="KW-0012">Acyltransferase</keyword>
<evidence type="ECO:0000313" key="6">
    <source>
        <dbReference type="Proteomes" id="UP000669179"/>
    </source>
</evidence>
<comment type="caution">
    <text evidence="5">The sequence shown here is derived from an EMBL/GenBank/DDBJ whole genome shotgun (WGS) entry which is preliminary data.</text>
</comment>
<feature type="domain" description="N-acetyltransferase" evidence="4">
    <location>
        <begin position="3"/>
        <end position="169"/>
    </location>
</feature>
<dbReference type="InterPro" id="IPR050832">
    <property type="entry name" value="Bact_Acetyltransf"/>
</dbReference>
<evidence type="ECO:0000313" key="5">
    <source>
        <dbReference type="EMBL" id="MBO2450647.1"/>
    </source>
</evidence>
<sequence>MEGQIRLAGPGDAAALLELQSTLDRESRFMVLEPGERPTDPGDLRDRLAEQRRPGGDPSYTYIAADTGELAGYVSVTVLPYVRARRSGYVVMGVRSERAGQGIGRALLDAAVEHARARDMRRLELNVMTHNRVAMNLYLSCGFMVEGLRRRILWMGGSDIDEYYMGLLL</sequence>
<dbReference type="PANTHER" id="PTHR43877">
    <property type="entry name" value="AMINOALKYLPHOSPHONATE N-ACETYLTRANSFERASE-RELATED-RELATED"/>
    <property type="match status" value="1"/>
</dbReference>
<dbReference type="EMBL" id="JAGEOJ010000011">
    <property type="protein sequence ID" value="MBO2450647.1"/>
    <property type="molecule type" value="Genomic_DNA"/>
</dbReference>